<keyword evidence="2 5" id="KW-0689">Ribosomal protein</keyword>
<evidence type="ECO:0000256" key="3">
    <source>
        <dbReference type="ARBA" id="ARBA00023274"/>
    </source>
</evidence>
<dbReference type="InterPro" id="IPR008991">
    <property type="entry name" value="Translation_prot_SH3-like_sf"/>
</dbReference>
<organism evidence="9">
    <name type="scientific">Halomonas campaniensis</name>
    <dbReference type="NCBI Taxonomy" id="213554"/>
    <lineage>
        <taxon>Bacteria</taxon>
        <taxon>Pseudomonadati</taxon>
        <taxon>Pseudomonadota</taxon>
        <taxon>Gammaproteobacteria</taxon>
        <taxon>Oceanospirillales</taxon>
        <taxon>Halomonadaceae</taxon>
        <taxon>Halomonas</taxon>
    </lineage>
</organism>
<evidence type="ECO:0000256" key="6">
    <source>
        <dbReference type="SAM" id="MobiDB-lite"/>
    </source>
</evidence>
<dbReference type="SUPFAM" id="SSF50249">
    <property type="entry name" value="Nucleic acid-binding proteins"/>
    <property type="match status" value="1"/>
</dbReference>
<dbReference type="PIRSF" id="PIRSF002158">
    <property type="entry name" value="Ribosomal_L2"/>
    <property type="match status" value="1"/>
</dbReference>
<name>A0A060B2I2_9GAMM</name>
<comment type="caution">
    <text evidence="9">The sequence shown here is derived from an EMBL/GenBank/DDBJ whole genome shotgun (WGS) entry which is preliminary data.</text>
</comment>
<dbReference type="FunFam" id="2.30.30.30:FF:000001">
    <property type="entry name" value="50S ribosomal protein L2"/>
    <property type="match status" value="1"/>
</dbReference>
<dbReference type="HOGENOM" id="CLU_036235_2_1_6"/>
<dbReference type="InterPro" id="IPR002171">
    <property type="entry name" value="Ribosomal_uL2"/>
</dbReference>
<evidence type="ECO:0000256" key="4">
    <source>
        <dbReference type="ARBA" id="ARBA00035242"/>
    </source>
</evidence>
<dbReference type="GO" id="GO:0003735">
    <property type="term" value="F:structural constituent of ribosome"/>
    <property type="evidence" value="ECO:0007669"/>
    <property type="project" value="InterPro"/>
</dbReference>
<evidence type="ECO:0000256" key="2">
    <source>
        <dbReference type="ARBA" id="ARBA00022980"/>
    </source>
</evidence>
<dbReference type="GO" id="GO:0016740">
    <property type="term" value="F:transferase activity"/>
    <property type="evidence" value="ECO:0007669"/>
    <property type="project" value="InterPro"/>
</dbReference>
<dbReference type="EMBL" id="DOTR01000086">
    <property type="protein sequence ID" value="HCA03540.1"/>
    <property type="molecule type" value="Genomic_DNA"/>
</dbReference>
<dbReference type="HAMAP" id="MF_01320_B">
    <property type="entry name" value="Ribosomal_uL2_B"/>
    <property type="match status" value="1"/>
</dbReference>
<reference evidence="9" key="1">
    <citation type="journal article" date="2018" name="Nat. Biotechnol.">
        <title>A standardized bacterial taxonomy based on genome phylogeny substantially revises the tree of life.</title>
        <authorList>
            <person name="Parks D.H."/>
            <person name="Chuvochina M."/>
            <person name="Waite D.W."/>
            <person name="Rinke C."/>
            <person name="Skarshewski A."/>
            <person name="Chaumeil P.A."/>
            <person name="Hugenholtz P."/>
        </authorList>
    </citation>
    <scope>NUCLEOTIDE SEQUENCE [LARGE SCALE GENOMIC DNA]</scope>
    <source>
        <strain evidence="9">UBA11284</strain>
    </source>
</reference>
<dbReference type="AlphaFoldDB" id="A0A060B2I2"/>
<dbReference type="KEGG" id="hcs:FF32_07200"/>
<dbReference type="GO" id="GO:0002181">
    <property type="term" value="P:cytoplasmic translation"/>
    <property type="evidence" value="ECO:0007669"/>
    <property type="project" value="TreeGrafter"/>
</dbReference>
<evidence type="ECO:0000256" key="5">
    <source>
        <dbReference type="HAMAP-Rule" id="MF_01320"/>
    </source>
</evidence>
<dbReference type="Pfam" id="PF00181">
    <property type="entry name" value="Ribosomal_L2_N"/>
    <property type="match status" value="1"/>
</dbReference>
<dbReference type="PANTHER" id="PTHR13691">
    <property type="entry name" value="RIBOSOMAL PROTEIN L2"/>
    <property type="match status" value="1"/>
</dbReference>
<sequence length="276" mass="30177">MAIVKTKPTSAGRRHVVKIVGEELYKGRAYAPLLEKQSKSGGRNNYGRITTRHVGGGHRQHYRLIDFKRTKDGIPATVERLEHDPNRSAHIALLKYADGERRYIIAPKGVSAGDVLESGVNAPIKKGNALPLRNIPLGSTVHGIELKPGKGAQIARSAGTSAQLVAREGNYATLRLRSGEMRKVLAECRATLGEVSNSEHSLRQLGKAGAKRWRGVRPTVRGVAMNPVDHPHGGGEGRTSGGRHPVSPWGVPTKGHKTRKNKRTDKLIIRRRNKTR</sequence>
<evidence type="ECO:0000259" key="8">
    <source>
        <dbReference type="SMART" id="SM01383"/>
    </source>
</evidence>
<keyword evidence="5" id="KW-0699">rRNA-binding</keyword>
<dbReference type="FunFam" id="2.40.50.140:FF:000003">
    <property type="entry name" value="50S ribosomal protein L2"/>
    <property type="match status" value="1"/>
</dbReference>
<dbReference type="InterPro" id="IPR012340">
    <property type="entry name" value="NA-bd_OB-fold"/>
</dbReference>
<accession>A0A060B2I2</accession>
<feature type="domain" description="Large ribosomal subunit protein uL2 C-terminal" evidence="7">
    <location>
        <begin position="124"/>
        <end position="252"/>
    </location>
</feature>
<dbReference type="Gene3D" id="4.10.950.10">
    <property type="entry name" value="Ribosomal protein L2, domain 3"/>
    <property type="match status" value="1"/>
</dbReference>
<protein>
    <recommendedName>
        <fullName evidence="4 5">Large ribosomal subunit protein uL2</fullName>
    </recommendedName>
</protein>
<dbReference type="InterPro" id="IPR022666">
    <property type="entry name" value="Ribosomal_uL2_RNA-bd_dom"/>
</dbReference>
<comment type="similarity">
    <text evidence="1 5">Belongs to the universal ribosomal protein uL2 family.</text>
</comment>
<dbReference type="SMART" id="SM01383">
    <property type="entry name" value="Ribosomal_L2"/>
    <property type="match status" value="1"/>
</dbReference>
<keyword evidence="5" id="KW-0694">RNA-binding</keyword>
<evidence type="ECO:0000256" key="1">
    <source>
        <dbReference type="ARBA" id="ARBA00005636"/>
    </source>
</evidence>
<dbReference type="SUPFAM" id="SSF50104">
    <property type="entry name" value="Translation proteins SH3-like domain"/>
    <property type="match status" value="1"/>
</dbReference>
<dbReference type="InterPro" id="IPR014722">
    <property type="entry name" value="Rib_uL2_dom2"/>
</dbReference>
<comment type="subunit">
    <text evidence="5">Part of the 50S ribosomal subunit. Forms a bridge to the 30S subunit in the 70S ribosome.</text>
</comment>
<dbReference type="FunFam" id="4.10.950.10:FF:000001">
    <property type="entry name" value="50S ribosomal protein L2"/>
    <property type="match status" value="1"/>
</dbReference>
<proteinExistence type="inferred from homology"/>
<feature type="domain" description="Large ribosomal subunit protein uL2 RNA-binding" evidence="8">
    <location>
        <begin position="42"/>
        <end position="118"/>
    </location>
</feature>
<dbReference type="Pfam" id="PF03947">
    <property type="entry name" value="Ribosomal_L2_C"/>
    <property type="match status" value="1"/>
</dbReference>
<dbReference type="SMART" id="SM01382">
    <property type="entry name" value="Ribosomal_L2_C"/>
    <property type="match status" value="1"/>
</dbReference>
<feature type="compositionally biased region" description="Basic residues" evidence="6">
    <location>
        <begin position="254"/>
        <end position="276"/>
    </location>
</feature>
<dbReference type="InterPro" id="IPR014726">
    <property type="entry name" value="Ribosomal_uL2_dom3"/>
</dbReference>
<comment type="function">
    <text evidence="5">One of the primary rRNA binding proteins. Required for association of the 30S and 50S subunits to form the 70S ribosome, for tRNA binding and peptide bond formation. It has been suggested to have peptidyltransferase activity; this is somewhat controversial. Makes several contacts with the 16S rRNA in the 70S ribosome.</text>
</comment>
<evidence type="ECO:0000259" key="7">
    <source>
        <dbReference type="SMART" id="SM01382"/>
    </source>
</evidence>
<dbReference type="InterPro" id="IPR022671">
    <property type="entry name" value="Ribosomal_uL2_CS"/>
</dbReference>
<evidence type="ECO:0000313" key="9">
    <source>
        <dbReference type="EMBL" id="HCA03540.1"/>
    </source>
</evidence>
<keyword evidence="3 5" id="KW-0687">Ribonucleoprotein</keyword>
<dbReference type="InterPro" id="IPR022669">
    <property type="entry name" value="Ribosomal_uL2_C"/>
</dbReference>
<gene>
    <name evidence="5" type="primary">rplB</name>
    <name evidence="9" type="ORF">DEO68_15515</name>
</gene>
<dbReference type="PANTHER" id="PTHR13691:SF5">
    <property type="entry name" value="LARGE RIBOSOMAL SUBUNIT PROTEIN UL2M"/>
    <property type="match status" value="1"/>
</dbReference>
<dbReference type="Gene3D" id="2.40.50.140">
    <property type="entry name" value="Nucleic acid-binding proteins"/>
    <property type="match status" value="1"/>
</dbReference>
<dbReference type="InterPro" id="IPR005880">
    <property type="entry name" value="Ribosomal_uL2_bac/org-type"/>
</dbReference>
<feature type="region of interest" description="Disordered" evidence="6">
    <location>
        <begin position="223"/>
        <end position="276"/>
    </location>
</feature>
<dbReference type="OrthoDB" id="9778722at2"/>
<dbReference type="GO" id="GO:0019843">
    <property type="term" value="F:rRNA binding"/>
    <property type="evidence" value="ECO:0007669"/>
    <property type="project" value="UniProtKB-UniRule"/>
</dbReference>
<dbReference type="PROSITE" id="PS00467">
    <property type="entry name" value="RIBOSOMAL_L2"/>
    <property type="match status" value="1"/>
</dbReference>
<dbReference type="NCBIfam" id="TIGR01171">
    <property type="entry name" value="rplB_bact"/>
    <property type="match status" value="1"/>
</dbReference>
<dbReference type="GO" id="GO:0015934">
    <property type="term" value="C:large ribosomal subunit"/>
    <property type="evidence" value="ECO:0007669"/>
    <property type="project" value="InterPro"/>
</dbReference>
<dbReference type="Gene3D" id="2.30.30.30">
    <property type="match status" value="1"/>
</dbReference>